<dbReference type="GO" id="GO:0003676">
    <property type="term" value="F:nucleic acid binding"/>
    <property type="evidence" value="ECO:0007669"/>
    <property type="project" value="InterPro"/>
</dbReference>
<evidence type="ECO:0000256" key="2">
    <source>
        <dbReference type="SAM" id="MobiDB-lite"/>
    </source>
</evidence>
<comment type="caution">
    <text evidence="4">The sequence shown here is derived from an EMBL/GenBank/DDBJ whole genome shotgun (WGS) entry which is preliminary data.</text>
</comment>
<feature type="domain" description="CCHC-type" evidence="3">
    <location>
        <begin position="254"/>
        <end position="267"/>
    </location>
</feature>
<dbReference type="Pfam" id="PF07727">
    <property type="entry name" value="RVT_2"/>
    <property type="match status" value="1"/>
</dbReference>
<keyword evidence="1" id="KW-0862">Zinc</keyword>
<evidence type="ECO:0000313" key="5">
    <source>
        <dbReference type="Proteomes" id="UP000327157"/>
    </source>
</evidence>
<organism evidence="4 5">
    <name type="scientific">Pyrus ussuriensis x Pyrus communis</name>
    <dbReference type="NCBI Taxonomy" id="2448454"/>
    <lineage>
        <taxon>Eukaryota</taxon>
        <taxon>Viridiplantae</taxon>
        <taxon>Streptophyta</taxon>
        <taxon>Embryophyta</taxon>
        <taxon>Tracheophyta</taxon>
        <taxon>Spermatophyta</taxon>
        <taxon>Magnoliopsida</taxon>
        <taxon>eudicotyledons</taxon>
        <taxon>Gunneridae</taxon>
        <taxon>Pentapetalae</taxon>
        <taxon>rosids</taxon>
        <taxon>fabids</taxon>
        <taxon>Rosales</taxon>
        <taxon>Rosaceae</taxon>
        <taxon>Amygdaloideae</taxon>
        <taxon>Maleae</taxon>
        <taxon>Pyrus</taxon>
    </lineage>
</organism>
<dbReference type="SUPFAM" id="SSF56672">
    <property type="entry name" value="DNA/RNA polymerases"/>
    <property type="match status" value="1"/>
</dbReference>
<accession>A0A5N5G9F2</accession>
<dbReference type="OrthoDB" id="7473114at2759"/>
<evidence type="ECO:0000259" key="3">
    <source>
        <dbReference type="PROSITE" id="PS50158"/>
    </source>
</evidence>
<keyword evidence="1" id="KW-0479">Metal-binding</keyword>
<dbReference type="InterPro" id="IPR001878">
    <property type="entry name" value="Znf_CCHC"/>
</dbReference>
<feature type="compositionally biased region" description="Polar residues" evidence="2">
    <location>
        <begin position="219"/>
        <end position="228"/>
    </location>
</feature>
<reference evidence="4 5" key="2">
    <citation type="submission" date="2019-11" db="EMBL/GenBank/DDBJ databases">
        <title>A de novo genome assembly of a pear dwarfing rootstock.</title>
        <authorList>
            <person name="Wang F."/>
            <person name="Wang J."/>
            <person name="Li S."/>
            <person name="Zhang Y."/>
            <person name="Fang M."/>
            <person name="Ma L."/>
            <person name="Zhao Y."/>
            <person name="Jiang S."/>
        </authorList>
    </citation>
    <scope>NUCLEOTIDE SEQUENCE [LARGE SCALE GENOMIC DNA]</scope>
    <source>
        <strain evidence="4">S2</strain>
        <tissue evidence="4">Leaf</tissue>
    </source>
</reference>
<protein>
    <recommendedName>
        <fullName evidence="3">CCHC-type domain-containing protein</fullName>
    </recommendedName>
</protein>
<proteinExistence type="predicted"/>
<dbReference type="InterPro" id="IPR029472">
    <property type="entry name" value="Copia-like_N"/>
</dbReference>
<name>A0A5N5G9F2_9ROSA</name>
<dbReference type="GO" id="GO:0008270">
    <property type="term" value="F:zinc ion binding"/>
    <property type="evidence" value="ECO:0007669"/>
    <property type="project" value="UniProtKB-KW"/>
</dbReference>
<dbReference type="PANTHER" id="PTHR47481:SF30">
    <property type="entry name" value="CCHC-TYPE DOMAIN-CONTAINING PROTEIN"/>
    <property type="match status" value="1"/>
</dbReference>
<dbReference type="AlphaFoldDB" id="A0A5N5G9F2"/>
<dbReference type="Pfam" id="PF14244">
    <property type="entry name" value="Retrotran_gag_3"/>
    <property type="match status" value="1"/>
</dbReference>
<reference evidence="4 5" key="1">
    <citation type="submission" date="2019-09" db="EMBL/GenBank/DDBJ databases">
        <authorList>
            <person name="Ou C."/>
        </authorList>
    </citation>
    <scope>NUCLEOTIDE SEQUENCE [LARGE SCALE GENOMIC DNA]</scope>
    <source>
        <strain evidence="4">S2</strain>
        <tissue evidence="4">Leaf</tissue>
    </source>
</reference>
<gene>
    <name evidence="4" type="ORF">D8674_039942</name>
</gene>
<dbReference type="PROSITE" id="PS50158">
    <property type="entry name" value="ZF_CCHC"/>
    <property type="match status" value="1"/>
</dbReference>
<dbReference type="PANTHER" id="PTHR47481">
    <property type="match status" value="1"/>
</dbReference>
<keyword evidence="5" id="KW-1185">Reference proteome</keyword>
<dbReference type="Proteomes" id="UP000327157">
    <property type="component" value="Unassembled WGS sequence"/>
</dbReference>
<feature type="region of interest" description="Disordered" evidence="2">
    <location>
        <begin position="206"/>
        <end position="228"/>
    </location>
</feature>
<evidence type="ECO:0000313" key="4">
    <source>
        <dbReference type="EMBL" id="KAB2612016.1"/>
    </source>
</evidence>
<dbReference type="EMBL" id="SMOL01000484">
    <property type="protein sequence ID" value="KAB2612016.1"/>
    <property type="molecule type" value="Genomic_DNA"/>
</dbReference>
<dbReference type="InterPro" id="IPR043502">
    <property type="entry name" value="DNA/RNA_pol_sf"/>
</dbReference>
<keyword evidence="1" id="KW-0863">Zinc-finger</keyword>
<sequence>MSSDTSSNNTTTTTINPTIPFSSSAMTTIVNIKLDRTNYPLWLAQILPILRSRDLMGYVDGSCVCPPMHLPGNTARMSRATWEALEQRYASSSQNRILFLRNELLQTKKGDLSIADFLNKMNSISDNLALAGKPVEEDELVQIILNNLGPAFEMTVNAAQARDSPITYPTLESLLLTTERRMAEQTVQVTETAPVNAYVAARGRGGRFRGTGRGAGPSNRGSSVNQRGFVSRNNNAQRHQSAARSVSCGGRITCQICGREGHPALDCYHRMNAAYEGCIPPTRLTAMASTPTTLNRQQNGSWLLDTGANAHITPEIQNLVNPKEYNGNENIGGVGMPNEQETISDPEQQPDLVCAPNLVHPMQTRSKAGIQKPNPKYALHVVTIDKTVEPTSFYQAVKQQEWRNAMVTKFNALQRSGTWNLVPYKPHMNLLPNKWVYKIKRHADGSIERYKARLVANGFHQQQGVDYGETFSPVVKHSTIRLVLSLAVSNRWPVRQLDVQNAFLHGYLEEEVYMRQPVGFVDSQYPDHVCKLQRSL</sequence>
<evidence type="ECO:0000256" key="1">
    <source>
        <dbReference type="PROSITE-ProRule" id="PRU00047"/>
    </source>
</evidence>
<dbReference type="InterPro" id="IPR013103">
    <property type="entry name" value="RVT_2"/>
</dbReference>
<dbReference type="Pfam" id="PF14223">
    <property type="entry name" value="Retrotran_gag_2"/>
    <property type="match status" value="1"/>
</dbReference>